<proteinExistence type="predicted"/>
<dbReference type="Proteomes" id="UP001066276">
    <property type="component" value="Chromosome 10"/>
</dbReference>
<evidence type="ECO:0000313" key="2">
    <source>
        <dbReference type="Proteomes" id="UP001066276"/>
    </source>
</evidence>
<protein>
    <submittedName>
        <fullName evidence="1">Uncharacterized protein</fullName>
    </submittedName>
</protein>
<keyword evidence="2" id="KW-1185">Reference proteome</keyword>
<reference evidence="1" key="1">
    <citation type="journal article" date="2022" name="bioRxiv">
        <title>Sequencing and chromosome-scale assembly of the giantPleurodeles waltlgenome.</title>
        <authorList>
            <person name="Brown T."/>
            <person name="Elewa A."/>
            <person name="Iarovenko S."/>
            <person name="Subramanian E."/>
            <person name="Araus A.J."/>
            <person name="Petzold A."/>
            <person name="Susuki M."/>
            <person name="Suzuki K.-i.T."/>
            <person name="Hayashi T."/>
            <person name="Toyoda A."/>
            <person name="Oliveira C."/>
            <person name="Osipova E."/>
            <person name="Leigh N.D."/>
            <person name="Simon A."/>
            <person name="Yun M.H."/>
        </authorList>
    </citation>
    <scope>NUCLEOTIDE SEQUENCE</scope>
    <source>
        <strain evidence="1">20211129_DDA</strain>
        <tissue evidence="1">Liver</tissue>
    </source>
</reference>
<name>A0AAV7MKF6_PLEWA</name>
<comment type="caution">
    <text evidence="1">The sequence shown here is derived from an EMBL/GenBank/DDBJ whole genome shotgun (WGS) entry which is preliminary data.</text>
</comment>
<sequence>MIGFSVSSHARWGCSHAAAFECSAFRSVLQREECRTFESGNGQEECAFRKTRAGYAAHWGDLLDIT</sequence>
<gene>
    <name evidence="1" type="ORF">NDU88_006615</name>
</gene>
<accession>A0AAV7MKF6</accession>
<dbReference type="AlphaFoldDB" id="A0AAV7MKF6"/>
<evidence type="ECO:0000313" key="1">
    <source>
        <dbReference type="EMBL" id="KAJ1101548.1"/>
    </source>
</evidence>
<dbReference type="EMBL" id="JANPWB010000014">
    <property type="protein sequence ID" value="KAJ1101548.1"/>
    <property type="molecule type" value="Genomic_DNA"/>
</dbReference>
<organism evidence="1 2">
    <name type="scientific">Pleurodeles waltl</name>
    <name type="common">Iberian ribbed newt</name>
    <dbReference type="NCBI Taxonomy" id="8319"/>
    <lineage>
        <taxon>Eukaryota</taxon>
        <taxon>Metazoa</taxon>
        <taxon>Chordata</taxon>
        <taxon>Craniata</taxon>
        <taxon>Vertebrata</taxon>
        <taxon>Euteleostomi</taxon>
        <taxon>Amphibia</taxon>
        <taxon>Batrachia</taxon>
        <taxon>Caudata</taxon>
        <taxon>Salamandroidea</taxon>
        <taxon>Salamandridae</taxon>
        <taxon>Pleurodelinae</taxon>
        <taxon>Pleurodeles</taxon>
    </lineage>
</organism>